<dbReference type="InterPro" id="IPR035093">
    <property type="entry name" value="RelE/ParE_toxin_dom_sf"/>
</dbReference>
<keyword evidence="2" id="KW-1185">Reference proteome</keyword>
<dbReference type="Gene3D" id="3.30.2310.20">
    <property type="entry name" value="RelE-like"/>
    <property type="match status" value="1"/>
</dbReference>
<evidence type="ECO:0000313" key="1">
    <source>
        <dbReference type="EMBL" id="MBH8551589.1"/>
    </source>
</evidence>
<dbReference type="RefSeq" id="WP_214437894.1">
    <property type="nucleotide sequence ID" value="NZ_JAECZB010000005.1"/>
</dbReference>
<protein>
    <submittedName>
        <fullName evidence="1">Type II toxin-antitoxin system RelE/ParE family toxin</fullName>
    </submittedName>
</protein>
<name>A0A8J7KYT3_9CYAN</name>
<proteinExistence type="predicted"/>
<dbReference type="Proteomes" id="UP000599391">
    <property type="component" value="Unassembled WGS sequence"/>
</dbReference>
<evidence type="ECO:0000313" key="2">
    <source>
        <dbReference type="Proteomes" id="UP000599391"/>
    </source>
</evidence>
<reference evidence="1 2" key="1">
    <citation type="journal article" date="2021" name="Int. J. Syst. Evol. Microbiol.">
        <title>Amazonocrinis nigriterrae gen. nov., sp. nov., Atlanticothrix silvestris gen. nov., sp. nov. and Dendronalium phyllosphericum gen. nov., sp. nov., nostocacean cyanobacteria from Brazilian environments.</title>
        <authorList>
            <person name="Alvarenga D.O."/>
            <person name="Andreote A.P.D."/>
            <person name="Branco L.H.Z."/>
            <person name="Delbaje E."/>
            <person name="Cruz R.B."/>
            <person name="Varani A.M."/>
            <person name="Fiore M.F."/>
        </authorList>
    </citation>
    <scope>NUCLEOTIDE SEQUENCE [LARGE SCALE GENOMIC DNA]</scope>
    <source>
        <strain evidence="1 2">CENA357</strain>
    </source>
</reference>
<sequence>MIYQLIISPEAELDIQNGFEWYEQRSSGLGSEFVRAVDNSLALIGRNPLAYPVVYRQVRRVLIRRFPYGVMYLLEEDVISIIACFHVKRDPKQWQDRNI</sequence>
<dbReference type="EMBL" id="JAECZB010000005">
    <property type="protein sequence ID" value="MBH8551589.1"/>
    <property type="molecule type" value="Genomic_DNA"/>
</dbReference>
<accession>A0A8J7KYT3</accession>
<gene>
    <name evidence="1" type="ORF">I8751_04200</name>
</gene>
<comment type="caution">
    <text evidence="1">The sequence shown here is derived from an EMBL/GenBank/DDBJ whole genome shotgun (WGS) entry which is preliminary data.</text>
</comment>
<dbReference type="AlphaFoldDB" id="A0A8J7KYT3"/>
<organism evidence="1 2">
    <name type="scientific">Atlanticothrix silvestris CENA357</name>
    <dbReference type="NCBI Taxonomy" id="1725252"/>
    <lineage>
        <taxon>Bacteria</taxon>
        <taxon>Bacillati</taxon>
        <taxon>Cyanobacteriota</taxon>
        <taxon>Cyanophyceae</taxon>
        <taxon>Nostocales</taxon>
        <taxon>Nodulariaceae</taxon>
        <taxon>Atlanticothrix</taxon>
        <taxon>Atlanticothrix silvestris</taxon>
    </lineage>
</organism>